<feature type="compositionally biased region" description="Low complexity" evidence="1">
    <location>
        <begin position="10"/>
        <end position="25"/>
    </location>
</feature>
<dbReference type="AlphaFoldDB" id="A0A9P3FX44"/>
<evidence type="ECO:0000313" key="4">
    <source>
        <dbReference type="EMBL" id="GJE84188.1"/>
    </source>
</evidence>
<feature type="transmembrane region" description="Helical" evidence="2">
    <location>
        <begin position="159"/>
        <end position="178"/>
    </location>
</feature>
<comment type="caution">
    <text evidence="4">The sequence shown here is derived from an EMBL/GenBank/DDBJ whole genome shotgun (WGS) entry which is preliminary data.</text>
</comment>
<keyword evidence="2" id="KW-1133">Transmembrane helix</keyword>
<dbReference type="EMBL" id="BPQB01000001">
    <property type="protein sequence ID" value="GJE84188.1"/>
    <property type="molecule type" value="Genomic_DNA"/>
</dbReference>
<feature type="transmembrane region" description="Helical" evidence="2">
    <location>
        <begin position="127"/>
        <end position="147"/>
    </location>
</feature>
<dbReference type="OrthoDB" id="2937326at2759"/>
<organism evidence="4 5">
    <name type="scientific">Phanerochaete sordida</name>
    <dbReference type="NCBI Taxonomy" id="48140"/>
    <lineage>
        <taxon>Eukaryota</taxon>
        <taxon>Fungi</taxon>
        <taxon>Dikarya</taxon>
        <taxon>Basidiomycota</taxon>
        <taxon>Agaricomycotina</taxon>
        <taxon>Agaricomycetes</taxon>
        <taxon>Polyporales</taxon>
        <taxon>Phanerochaetaceae</taxon>
        <taxon>Phanerochaete</taxon>
    </lineage>
</organism>
<accession>A0A9P3FX44</accession>
<keyword evidence="5" id="KW-1185">Reference proteome</keyword>
<proteinExistence type="predicted"/>
<feature type="transmembrane region" description="Helical" evidence="2">
    <location>
        <begin position="81"/>
        <end position="106"/>
    </location>
</feature>
<evidence type="ECO:0000256" key="1">
    <source>
        <dbReference type="SAM" id="MobiDB-lite"/>
    </source>
</evidence>
<dbReference type="Pfam" id="PF24803">
    <property type="entry name" value="DUF7704"/>
    <property type="match status" value="1"/>
</dbReference>
<evidence type="ECO:0000256" key="2">
    <source>
        <dbReference type="SAM" id="Phobius"/>
    </source>
</evidence>
<dbReference type="PANTHER" id="PTHR37019:SF2">
    <property type="entry name" value="EXPERA DOMAIN-CONTAINING PROTEIN"/>
    <property type="match status" value="1"/>
</dbReference>
<dbReference type="PANTHER" id="PTHR37019">
    <property type="entry name" value="CHROMOSOME 1, WHOLE GENOME SHOTGUN SEQUENCE"/>
    <property type="match status" value="1"/>
</dbReference>
<feature type="transmembrane region" description="Helical" evidence="2">
    <location>
        <begin position="36"/>
        <end position="61"/>
    </location>
</feature>
<evidence type="ECO:0000313" key="5">
    <source>
        <dbReference type="Proteomes" id="UP000703269"/>
    </source>
</evidence>
<feature type="domain" description="DUF7704" evidence="3">
    <location>
        <begin position="32"/>
        <end position="182"/>
    </location>
</feature>
<keyword evidence="2" id="KW-0812">Transmembrane</keyword>
<dbReference type="InterPro" id="IPR056121">
    <property type="entry name" value="DUF7704"/>
</dbReference>
<feature type="region of interest" description="Disordered" evidence="1">
    <location>
        <begin position="1"/>
        <end position="25"/>
    </location>
</feature>
<keyword evidence="2" id="KW-0472">Membrane</keyword>
<sequence>MSKLADPNVSLAATTHPTSPAPSTAANMRHNSALPVFYWFVFGWYEPLLATGGALGALLYPEQVYIQQAPWPQGQIPQGPLPRAAVVTLLQLAHTVGLLGLLNFFVLWAARKHLWSQPAIQEKIVGALLAPLLLGDFLHIFLTLWAIGDDRWEVHKWQGTLWITIVSGFTLMIPRLAWHLGVGRYMESRDGQLVKKS</sequence>
<name>A0A9P3FX44_9APHY</name>
<evidence type="ECO:0000259" key="3">
    <source>
        <dbReference type="Pfam" id="PF24803"/>
    </source>
</evidence>
<reference evidence="4 5" key="1">
    <citation type="submission" date="2021-08" db="EMBL/GenBank/DDBJ databases">
        <title>Draft Genome Sequence of Phanerochaete sordida strain YK-624.</title>
        <authorList>
            <person name="Mori T."/>
            <person name="Dohra H."/>
            <person name="Suzuki T."/>
            <person name="Kawagishi H."/>
            <person name="Hirai H."/>
        </authorList>
    </citation>
    <scope>NUCLEOTIDE SEQUENCE [LARGE SCALE GENOMIC DNA]</scope>
    <source>
        <strain evidence="4 5">YK-624</strain>
    </source>
</reference>
<protein>
    <recommendedName>
        <fullName evidence="3">DUF7704 domain-containing protein</fullName>
    </recommendedName>
</protein>
<gene>
    <name evidence="4" type="ORF">PsYK624_002640</name>
</gene>
<dbReference type="Proteomes" id="UP000703269">
    <property type="component" value="Unassembled WGS sequence"/>
</dbReference>